<dbReference type="RefSeq" id="WP_145434259.1">
    <property type="nucleotide sequence ID" value="NZ_CP036339.1"/>
</dbReference>
<accession>A0A517U1K8</accession>
<sequence length="155" mass="17311" precursor="true">MSKPILASVACLGLAFSIAITTAEEVSSAASGSRVDNAPTQNETIERLKVQVSVAEIRLEAANKIRRDNSETIAELHDTISDMTRRLAVSQKMISMLSKEQLMQILDESQKQMSELQAKEEEAIRIRGVYDHFRDEMKAGKLVRKTATKDESKSW</sequence>
<name>A0A517U1K8_9BACT</name>
<feature type="chain" id="PRO_5022155789" evidence="2">
    <location>
        <begin position="24"/>
        <end position="155"/>
    </location>
</feature>
<dbReference type="KEGG" id="llh:I41_37160"/>
<protein>
    <submittedName>
        <fullName evidence="3">Uncharacterized protein</fullName>
    </submittedName>
</protein>
<dbReference type="AlphaFoldDB" id="A0A517U1K8"/>
<evidence type="ECO:0000256" key="2">
    <source>
        <dbReference type="SAM" id="SignalP"/>
    </source>
</evidence>
<evidence type="ECO:0000256" key="1">
    <source>
        <dbReference type="SAM" id="Coils"/>
    </source>
</evidence>
<dbReference type="Proteomes" id="UP000317909">
    <property type="component" value="Chromosome"/>
</dbReference>
<feature type="coiled-coil region" evidence="1">
    <location>
        <begin position="99"/>
        <end position="126"/>
    </location>
</feature>
<evidence type="ECO:0000313" key="4">
    <source>
        <dbReference type="Proteomes" id="UP000317909"/>
    </source>
</evidence>
<evidence type="ECO:0000313" key="3">
    <source>
        <dbReference type="EMBL" id="QDT74519.1"/>
    </source>
</evidence>
<feature type="signal peptide" evidence="2">
    <location>
        <begin position="1"/>
        <end position="23"/>
    </location>
</feature>
<reference evidence="3 4" key="1">
    <citation type="submission" date="2019-02" db="EMBL/GenBank/DDBJ databases">
        <title>Deep-cultivation of Planctomycetes and their phenomic and genomic characterization uncovers novel biology.</title>
        <authorList>
            <person name="Wiegand S."/>
            <person name="Jogler M."/>
            <person name="Boedeker C."/>
            <person name="Pinto D."/>
            <person name="Vollmers J."/>
            <person name="Rivas-Marin E."/>
            <person name="Kohn T."/>
            <person name="Peeters S.H."/>
            <person name="Heuer A."/>
            <person name="Rast P."/>
            <person name="Oberbeckmann S."/>
            <person name="Bunk B."/>
            <person name="Jeske O."/>
            <person name="Meyerdierks A."/>
            <person name="Storesund J.E."/>
            <person name="Kallscheuer N."/>
            <person name="Luecker S."/>
            <person name="Lage O.M."/>
            <person name="Pohl T."/>
            <person name="Merkel B.J."/>
            <person name="Hornburger P."/>
            <person name="Mueller R.-W."/>
            <person name="Bruemmer F."/>
            <person name="Labrenz M."/>
            <person name="Spormann A.M."/>
            <person name="Op den Camp H."/>
            <person name="Overmann J."/>
            <person name="Amann R."/>
            <person name="Jetten M.S.M."/>
            <person name="Mascher T."/>
            <person name="Medema M.H."/>
            <person name="Devos D.P."/>
            <person name="Kaster A.-K."/>
            <person name="Ovreas L."/>
            <person name="Rohde M."/>
            <person name="Galperin M.Y."/>
            <person name="Jogler C."/>
        </authorList>
    </citation>
    <scope>NUCLEOTIDE SEQUENCE [LARGE SCALE GENOMIC DNA]</scope>
    <source>
        <strain evidence="3 4">I41</strain>
    </source>
</reference>
<proteinExistence type="predicted"/>
<dbReference type="EMBL" id="CP036339">
    <property type="protein sequence ID" value="QDT74519.1"/>
    <property type="molecule type" value="Genomic_DNA"/>
</dbReference>
<gene>
    <name evidence="3" type="ORF">I41_37160</name>
</gene>
<organism evidence="3 4">
    <name type="scientific">Lacipirellula limnantheis</name>
    <dbReference type="NCBI Taxonomy" id="2528024"/>
    <lineage>
        <taxon>Bacteria</taxon>
        <taxon>Pseudomonadati</taxon>
        <taxon>Planctomycetota</taxon>
        <taxon>Planctomycetia</taxon>
        <taxon>Pirellulales</taxon>
        <taxon>Lacipirellulaceae</taxon>
        <taxon>Lacipirellula</taxon>
    </lineage>
</organism>
<keyword evidence="2" id="KW-0732">Signal</keyword>
<keyword evidence="4" id="KW-1185">Reference proteome</keyword>
<keyword evidence="1" id="KW-0175">Coiled coil</keyword>